<reference evidence="2" key="1">
    <citation type="submission" date="2021-12" db="EMBL/GenBank/DDBJ databases">
        <authorList>
            <person name="King R."/>
        </authorList>
    </citation>
    <scope>NUCLEOTIDE SEQUENCE</scope>
</reference>
<sequence length="287" mass="32335">MAFEEMRAQARKIDEGINALEKKLQNPSLIGYLDDDVQERAVQILDELLQEMDIIDSEVSKYSADMTEDLHDIKSNCESLESYIETMEENIDTMTEFGKQYGYVPPAHLVETIESEDSDLSQLSQNYESSVKIEDETPILIDSGMSNSLRSDNLSVATNETWEQGRRPASQIMNETFTTPCSMYKVRHLNLPDVSEVKNLSFSKLSPAMASSSPKFLKPKFNLDETASTLSDAAFTINSSESSSFSVNPRRLSRYPVATNHLQTPPEPELSSLSRRLLHKSAVKKKF</sequence>
<dbReference type="Proteomes" id="UP001152759">
    <property type="component" value="Chromosome 4"/>
</dbReference>
<dbReference type="EMBL" id="OU963865">
    <property type="protein sequence ID" value="CAH0389111.1"/>
    <property type="molecule type" value="Genomic_DNA"/>
</dbReference>
<evidence type="ECO:0000313" key="2">
    <source>
        <dbReference type="EMBL" id="CAH0389111.1"/>
    </source>
</evidence>
<dbReference type="AlphaFoldDB" id="A0A9P0F4A6"/>
<keyword evidence="3" id="KW-1185">Reference proteome</keyword>
<name>A0A9P0F4A6_BEMTA</name>
<accession>A0A9P0F4A6</accession>
<evidence type="ECO:0000313" key="3">
    <source>
        <dbReference type="Proteomes" id="UP001152759"/>
    </source>
</evidence>
<evidence type="ECO:0000256" key="1">
    <source>
        <dbReference type="SAM" id="Coils"/>
    </source>
</evidence>
<gene>
    <name evidence="2" type="ORF">BEMITA_LOCUS7976</name>
</gene>
<dbReference type="Gene3D" id="6.10.250.1400">
    <property type="match status" value="1"/>
</dbReference>
<feature type="coiled-coil region" evidence="1">
    <location>
        <begin position="3"/>
        <end position="90"/>
    </location>
</feature>
<proteinExistence type="predicted"/>
<keyword evidence="1" id="KW-0175">Coiled coil</keyword>
<organism evidence="2 3">
    <name type="scientific">Bemisia tabaci</name>
    <name type="common">Sweetpotato whitefly</name>
    <name type="synonym">Aleurodes tabaci</name>
    <dbReference type="NCBI Taxonomy" id="7038"/>
    <lineage>
        <taxon>Eukaryota</taxon>
        <taxon>Metazoa</taxon>
        <taxon>Ecdysozoa</taxon>
        <taxon>Arthropoda</taxon>
        <taxon>Hexapoda</taxon>
        <taxon>Insecta</taxon>
        <taxon>Pterygota</taxon>
        <taxon>Neoptera</taxon>
        <taxon>Paraneoptera</taxon>
        <taxon>Hemiptera</taxon>
        <taxon>Sternorrhyncha</taxon>
        <taxon>Aleyrodoidea</taxon>
        <taxon>Aleyrodidae</taxon>
        <taxon>Aleyrodinae</taxon>
        <taxon>Bemisia</taxon>
    </lineage>
</organism>
<dbReference type="KEGG" id="btab:109037943"/>
<protein>
    <submittedName>
        <fullName evidence="2">Uncharacterized protein</fullName>
    </submittedName>
</protein>